<organism evidence="2 3">
    <name type="scientific">Nocardia aurantiaca</name>
    <dbReference type="NCBI Taxonomy" id="2675850"/>
    <lineage>
        <taxon>Bacteria</taxon>
        <taxon>Bacillati</taxon>
        <taxon>Actinomycetota</taxon>
        <taxon>Actinomycetes</taxon>
        <taxon>Mycobacteriales</taxon>
        <taxon>Nocardiaceae</taxon>
        <taxon>Nocardia</taxon>
    </lineage>
</organism>
<sequence>MSLGASHPRRWAALVDSTSSARFPRPGEFSSARASFPALVTTAVNRYFPARCMRNSAVPRPSESMAPSHGPSAASMMDARTSSCPTPRRNRAAAVRSAPGVAVI</sequence>
<proteinExistence type="predicted"/>
<dbReference type="EMBL" id="WMBB01000004">
    <property type="protein sequence ID" value="MTE13155.1"/>
    <property type="molecule type" value="Genomic_DNA"/>
</dbReference>
<evidence type="ECO:0000313" key="3">
    <source>
        <dbReference type="Proteomes" id="UP000432464"/>
    </source>
</evidence>
<name>A0A6I3KXM7_9NOCA</name>
<evidence type="ECO:0000313" key="2">
    <source>
        <dbReference type="EMBL" id="MTE13155.1"/>
    </source>
</evidence>
<dbReference type="Proteomes" id="UP000432464">
    <property type="component" value="Unassembled WGS sequence"/>
</dbReference>
<feature type="region of interest" description="Disordered" evidence="1">
    <location>
        <begin position="58"/>
        <end position="104"/>
    </location>
</feature>
<gene>
    <name evidence="2" type="ORF">GLP40_10245</name>
</gene>
<protein>
    <submittedName>
        <fullName evidence="2">Uncharacterized protein</fullName>
    </submittedName>
</protein>
<evidence type="ECO:0000256" key="1">
    <source>
        <dbReference type="SAM" id="MobiDB-lite"/>
    </source>
</evidence>
<keyword evidence="3" id="KW-1185">Reference proteome</keyword>
<dbReference type="AlphaFoldDB" id="A0A6I3KXM7"/>
<comment type="caution">
    <text evidence="2">The sequence shown here is derived from an EMBL/GenBank/DDBJ whole genome shotgun (WGS) entry which is preliminary data.</text>
</comment>
<accession>A0A6I3KXM7</accession>
<dbReference type="RefSeq" id="WP_154787594.1">
    <property type="nucleotide sequence ID" value="NZ_WMBB01000004.1"/>
</dbReference>
<reference evidence="2 3" key="1">
    <citation type="submission" date="2019-11" db="EMBL/GenBank/DDBJ databases">
        <title>Nocardia sp. nov. CT2-14 isolated from soil.</title>
        <authorList>
            <person name="Kanchanasin P."/>
            <person name="Tanasupawat S."/>
            <person name="Yuki M."/>
            <person name="Kudo T."/>
        </authorList>
    </citation>
    <scope>NUCLEOTIDE SEQUENCE [LARGE SCALE GENOMIC DNA]</scope>
    <source>
        <strain evidence="2 3">CT2-14</strain>
    </source>
</reference>